<dbReference type="EMBL" id="CP003775">
    <property type="protein sequence ID" value="AFQ50040.1"/>
    <property type="molecule type" value="Genomic_DNA"/>
</dbReference>
<dbReference type="GO" id="GO:0005506">
    <property type="term" value="F:iron ion binding"/>
    <property type="evidence" value="ECO:0007669"/>
    <property type="project" value="UniProtKB-UniRule"/>
</dbReference>
<dbReference type="KEGG" id="bct:GEM_3650"/>
<dbReference type="SMART" id="SM00702">
    <property type="entry name" value="P4Hc"/>
    <property type="match status" value="1"/>
</dbReference>
<dbReference type="Pfam" id="PF18331">
    <property type="entry name" value="PKHD_C"/>
    <property type="match status" value="1"/>
</dbReference>
<dbReference type="GO" id="GO:0031418">
    <property type="term" value="F:L-ascorbic acid binding"/>
    <property type="evidence" value="ECO:0007669"/>
    <property type="project" value="UniProtKB-KW"/>
</dbReference>
<dbReference type="GO" id="GO:0006974">
    <property type="term" value="P:DNA damage response"/>
    <property type="evidence" value="ECO:0007669"/>
    <property type="project" value="TreeGrafter"/>
</dbReference>
<keyword evidence="8" id="KW-0325">Glycoprotein</keyword>
<dbReference type="Proteomes" id="UP000032866">
    <property type="component" value="Chromosome 2"/>
</dbReference>
<dbReference type="PANTHER" id="PTHR41536">
    <property type="entry name" value="PKHD-TYPE HYDROXYLASE YBIX"/>
    <property type="match status" value="1"/>
</dbReference>
<evidence type="ECO:0000256" key="5">
    <source>
        <dbReference type="ARBA" id="ARBA00022964"/>
    </source>
</evidence>
<evidence type="ECO:0000256" key="4">
    <source>
        <dbReference type="ARBA" id="ARBA00022896"/>
    </source>
</evidence>
<dbReference type="InterPro" id="IPR011990">
    <property type="entry name" value="TPR-like_helical_dom_sf"/>
</dbReference>
<dbReference type="InterPro" id="IPR041097">
    <property type="entry name" value="PKHD_C"/>
</dbReference>
<evidence type="ECO:0000256" key="7">
    <source>
        <dbReference type="ARBA" id="ARBA00023004"/>
    </source>
</evidence>
<reference evidence="11 12" key="1">
    <citation type="journal article" date="2012" name="J. Bacteriol.">
        <title>Complete Genome Sequence of Burkholderia sp. Strain GG4, a Betaproteobacterium That Reduces 3-Oxo-N-Acylhomoserine Lactones and Produces Different N-Acylhomoserine Lactones.</title>
        <authorList>
            <person name="Hong K.W."/>
            <person name="Koh C.L."/>
            <person name="Sam C.K."/>
            <person name="Yin W.F."/>
            <person name="Chan K.G."/>
        </authorList>
    </citation>
    <scope>NUCLEOTIDE SEQUENCE [LARGE SCALE GENOMIC DNA]</scope>
    <source>
        <strain evidence="11 12">GG4</strain>
    </source>
</reference>
<dbReference type="InterPro" id="IPR006597">
    <property type="entry name" value="Sel1-like"/>
</dbReference>
<dbReference type="NCBIfam" id="NF003974">
    <property type="entry name" value="PRK05467.1-3"/>
    <property type="match status" value="1"/>
</dbReference>
<evidence type="ECO:0000256" key="2">
    <source>
        <dbReference type="ARBA" id="ARBA00022723"/>
    </source>
</evidence>
<dbReference type="SUPFAM" id="SSF81901">
    <property type="entry name" value="HCP-like"/>
    <property type="match status" value="1"/>
</dbReference>
<dbReference type="GO" id="GO:0016706">
    <property type="term" value="F:2-oxoglutarate-dependent dioxygenase activity"/>
    <property type="evidence" value="ECO:0007669"/>
    <property type="project" value="UniProtKB-UniRule"/>
</dbReference>
<feature type="binding site" evidence="9">
    <location>
        <position position="420"/>
    </location>
    <ligand>
        <name>2-oxoglutarate</name>
        <dbReference type="ChEBI" id="CHEBI:16810"/>
    </ligand>
</feature>
<feature type="binding site" evidence="9">
    <location>
        <position position="410"/>
    </location>
    <ligand>
        <name>Fe cation</name>
        <dbReference type="ChEBI" id="CHEBI:24875"/>
    </ligand>
</feature>
<feature type="binding site" evidence="9">
    <location>
        <position position="349"/>
    </location>
    <ligand>
        <name>Fe cation</name>
        <dbReference type="ChEBI" id="CHEBI:24875"/>
    </ligand>
</feature>
<accession>A0A9W3PB01</accession>
<comment type="cofactor">
    <cofactor evidence="1 9">
        <name>L-ascorbate</name>
        <dbReference type="ChEBI" id="CHEBI:38290"/>
    </cofactor>
</comment>
<proteinExistence type="inferred from homology"/>
<dbReference type="PROSITE" id="PS51471">
    <property type="entry name" value="FE2OG_OXY"/>
    <property type="match status" value="1"/>
</dbReference>
<dbReference type="EC" id="1.13.11.-" evidence="11"/>
<name>A0A9W3PB01_BURCE</name>
<dbReference type="NCBIfam" id="NF003973">
    <property type="entry name" value="PRK05467.1-2"/>
    <property type="match status" value="1"/>
</dbReference>
<feature type="domain" description="Fe2OG dioxygenase" evidence="10">
    <location>
        <begin position="329"/>
        <end position="429"/>
    </location>
</feature>
<sequence>METVSLKALASVSPRGFADILAGPPERAAAWVAAAAEHGIVDAQAVYGQYLLDGHGVARDPAAALGWFRHAARAGHPMAMNMLGRCYEFGWGTAACAPVAVYWYRLAAQAGLDWGMYNYATALALGNGGDKDRAAALDWLRRAAALGHAKSINLIGGFYEDGWVVPVDADAAFDHYRRAAEAGDFRGQFNYARLLAERGRIDAALAWLARVPATAPPRVRRESARVSRVVAARCVSCGGPAVAGSRHGIRLMMLHIPGVLTQAQVAQCRALLDTADWVDGNATSGAQSALAKRNRQLPEDSPVARAVGDAIQDALARHALFFSAALPLKVFPPLFNRYEGGETFGTHVDNAIRLLRGTDFRVRSDLSATLFLEEPDAYDGGELCVEDTYGVHRAKLPAGDLVLYPASSLHRVTPVTRGERVASFFWIQSMVRDDGDRTLLFQLDTQIQALSAEKGAKDPLVISLTGIYHNLLRKWADA</sequence>
<evidence type="ECO:0000259" key="10">
    <source>
        <dbReference type="PROSITE" id="PS51471"/>
    </source>
</evidence>
<dbReference type="GO" id="GO:0006879">
    <property type="term" value="P:intracellular iron ion homeostasis"/>
    <property type="evidence" value="ECO:0007669"/>
    <property type="project" value="TreeGrafter"/>
</dbReference>
<dbReference type="SMART" id="SM00671">
    <property type="entry name" value="SEL1"/>
    <property type="match status" value="4"/>
</dbReference>
<comment type="cofactor">
    <cofactor evidence="9">
        <name>Fe(2+)</name>
        <dbReference type="ChEBI" id="CHEBI:29033"/>
    </cofactor>
    <text evidence="9">Binds 1 Fe(2+) ion per subunit.</text>
</comment>
<protein>
    <submittedName>
        <fullName evidence="11">2OG-Fe(II) oxygenase</fullName>
        <ecNumber evidence="11">1.13.11.-</ecNumber>
    </submittedName>
</protein>
<evidence type="ECO:0000256" key="6">
    <source>
        <dbReference type="ARBA" id="ARBA00023002"/>
    </source>
</evidence>
<dbReference type="InterPro" id="IPR044862">
    <property type="entry name" value="Pro_4_hyd_alph_FE2OG_OXY"/>
</dbReference>
<feature type="binding site" evidence="9">
    <location>
        <position position="347"/>
    </location>
    <ligand>
        <name>Fe cation</name>
        <dbReference type="ChEBI" id="CHEBI:24875"/>
    </ligand>
</feature>
<keyword evidence="3" id="KW-0256">Endoplasmic reticulum</keyword>
<dbReference type="AlphaFoldDB" id="A0A9W3PB01"/>
<dbReference type="Gene3D" id="4.10.860.20">
    <property type="entry name" value="Rabenosyn, Rab binding domain"/>
    <property type="match status" value="1"/>
</dbReference>
<dbReference type="PANTHER" id="PTHR41536:SF1">
    <property type="entry name" value="PKHD-TYPE HYDROXYLASE YBIX"/>
    <property type="match status" value="1"/>
</dbReference>
<evidence type="ECO:0000313" key="11">
    <source>
        <dbReference type="EMBL" id="AFQ50040.1"/>
    </source>
</evidence>
<keyword evidence="2 9" id="KW-0479">Metal-binding</keyword>
<evidence type="ECO:0000313" key="12">
    <source>
        <dbReference type="Proteomes" id="UP000032866"/>
    </source>
</evidence>
<evidence type="ECO:0000256" key="3">
    <source>
        <dbReference type="ARBA" id="ARBA00022824"/>
    </source>
</evidence>
<evidence type="ECO:0000256" key="9">
    <source>
        <dbReference type="HAMAP-Rule" id="MF_00657"/>
    </source>
</evidence>
<dbReference type="InterPro" id="IPR006620">
    <property type="entry name" value="Pro_4_hyd_alph"/>
</dbReference>
<keyword evidence="4 9" id="KW-0847">Vitamin C</keyword>
<evidence type="ECO:0000256" key="8">
    <source>
        <dbReference type="ARBA" id="ARBA00023180"/>
    </source>
</evidence>
<dbReference type="NCBIfam" id="NF003975">
    <property type="entry name" value="PRK05467.1-4"/>
    <property type="match status" value="1"/>
</dbReference>
<organism evidence="11 12">
    <name type="scientific">Burkholderia cepacia GG4</name>
    <dbReference type="NCBI Taxonomy" id="1009846"/>
    <lineage>
        <taxon>Bacteria</taxon>
        <taxon>Pseudomonadati</taxon>
        <taxon>Pseudomonadota</taxon>
        <taxon>Betaproteobacteria</taxon>
        <taxon>Burkholderiales</taxon>
        <taxon>Burkholderiaceae</taxon>
        <taxon>Burkholderia</taxon>
        <taxon>Burkholderia cepacia complex</taxon>
    </lineage>
</organism>
<dbReference type="HAMAP" id="MF_00657">
    <property type="entry name" value="Hydroxyl_YbiX"/>
    <property type="match status" value="1"/>
</dbReference>
<dbReference type="Pfam" id="PF08238">
    <property type="entry name" value="Sel1"/>
    <property type="match status" value="4"/>
</dbReference>
<keyword evidence="7 9" id="KW-0408">Iron</keyword>
<keyword evidence="5 9" id="KW-0223">Dioxygenase</keyword>
<evidence type="ECO:0000256" key="1">
    <source>
        <dbReference type="ARBA" id="ARBA00001961"/>
    </source>
</evidence>
<dbReference type="InterPro" id="IPR005123">
    <property type="entry name" value="Oxoglu/Fe-dep_dioxygenase_dom"/>
</dbReference>
<keyword evidence="6 9" id="KW-0560">Oxidoreductase</keyword>
<dbReference type="Gene3D" id="1.25.40.10">
    <property type="entry name" value="Tetratricopeptide repeat domain"/>
    <property type="match status" value="1"/>
</dbReference>
<dbReference type="Pfam" id="PF13640">
    <property type="entry name" value="2OG-FeII_Oxy_3"/>
    <property type="match status" value="1"/>
</dbReference>
<dbReference type="InterPro" id="IPR023550">
    <property type="entry name" value="PKHD_hydroxylase"/>
</dbReference>
<dbReference type="Gene3D" id="2.60.120.620">
    <property type="entry name" value="q2cbj1_9rhob like domain"/>
    <property type="match status" value="1"/>
</dbReference>
<gene>
    <name evidence="11" type="ORF">GEM_3650</name>
</gene>